<evidence type="ECO:0000313" key="5">
    <source>
        <dbReference type="Proteomes" id="UP000056750"/>
    </source>
</evidence>
<gene>
    <name evidence="3" type="ORF">AVL57_13310</name>
    <name evidence="4" type="ORF">Q4527_07630</name>
</gene>
<dbReference type="PANTHER" id="PTHR43036:SF2">
    <property type="entry name" value="OS04G0481300 PROTEIN"/>
    <property type="match status" value="1"/>
</dbReference>
<dbReference type="Pfam" id="PF08241">
    <property type="entry name" value="Methyltransf_11"/>
    <property type="match status" value="1"/>
</dbReference>
<dbReference type="AlphaFoldDB" id="A0AAW7Z239"/>
<dbReference type="GO" id="GO:0008757">
    <property type="term" value="F:S-adenosylmethionine-dependent methyltransferase activity"/>
    <property type="evidence" value="ECO:0007669"/>
    <property type="project" value="InterPro"/>
</dbReference>
<dbReference type="InterPro" id="IPR029063">
    <property type="entry name" value="SAM-dependent_MTases_sf"/>
</dbReference>
<name>A0AAW7Z239_9ALTE</name>
<sequence>MRSAFRSQAPRYPEDWTDFPAGEQIKQAITQVCDDYTQRIFGYHFVKLGSLSAQIPLKQSPIRNIISQVPYSAMHVSRDKLSDSAISSAEGMEGVNSSSQSLEDAKHQHGKLSDATLSNTLTDSHTFMGKDSSASPKIVGQSHQLPFSENSIDGFLLANELDFAQDPHEILREVDRVITQSGYVIISGFNPLSLAGIAKFLPVKRDNKLHDARFFTSYRIKDWLQLLGFEIVEQRQIMFSTLFFQPRWEYSKNIQHYLSAYFPWCSAMYVILARKRVMPMTAIRPKLQLKRQFSPVGAASARTSSYNKTKN</sequence>
<dbReference type="InterPro" id="IPR013216">
    <property type="entry name" value="Methyltransf_11"/>
</dbReference>
<dbReference type="EMBL" id="JAUOQI010000004">
    <property type="protein sequence ID" value="MDO6577258.1"/>
    <property type="molecule type" value="Genomic_DNA"/>
</dbReference>
<dbReference type="EMBL" id="CP013926">
    <property type="protein sequence ID" value="AMJ74853.1"/>
    <property type="molecule type" value="Genomic_DNA"/>
</dbReference>
<dbReference type="KEGG" id="asq:AVL57_13310"/>
<evidence type="ECO:0000313" key="4">
    <source>
        <dbReference type="EMBL" id="MDO6577258.1"/>
    </source>
</evidence>
<keyword evidence="5" id="KW-1185">Reference proteome</keyword>
<dbReference type="RefSeq" id="WP_057791032.1">
    <property type="nucleotide sequence ID" value="NZ_CAXIBE010000028.1"/>
</dbReference>
<feature type="domain" description="Methyltransferase type 11" evidence="2">
    <location>
        <begin position="138"/>
        <end position="186"/>
    </location>
</feature>
<reference evidence="3 5" key="1">
    <citation type="submission" date="2015-12" db="EMBL/GenBank/DDBJ databases">
        <title>Intraspecies pangenome expansion in the marine bacterium Alteromonas.</title>
        <authorList>
            <person name="Lopez-Perez M."/>
            <person name="Rodriguez-Valera F."/>
        </authorList>
    </citation>
    <scope>NUCLEOTIDE SEQUENCE [LARGE SCALE GENOMIC DNA]</scope>
    <source>
        <strain evidence="3 5">LMG 21861</strain>
    </source>
</reference>
<accession>A0AAW7Z239</accession>
<keyword evidence="4" id="KW-0489">Methyltransferase</keyword>
<evidence type="ECO:0000313" key="3">
    <source>
        <dbReference type="EMBL" id="AMJ74853.1"/>
    </source>
</evidence>
<dbReference type="Proteomes" id="UP000056750">
    <property type="component" value="Chromosome"/>
</dbReference>
<keyword evidence="4" id="KW-0808">Transferase</keyword>
<feature type="region of interest" description="Disordered" evidence="1">
    <location>
        <begin position="87"/>
        <end position="115"/>
    </location>
</feature>
<dbReference type="GO" id="GO:0032259">
    <property type="term" value="P:methylation"/>
    <property type="evidence" value="ECO:0007669"/>
    <property type="project" value="UniProtKB-KW"/>
</dbReference>
<protein>
    <submittedName>
        <fullName evidence="4">Methyltransferase domain-containing protein</fullName>
    </submittedName>
    <submittedName>
        <fullName evidence="3">SAM-dependent methyltransferase</fullName>
    </submittedName>
</protein>
<organism evidence="4 6">
    <name type="scientific">Alteromonas stellipolaris</name>
    <dbReference type="NCBI Taxonomy" id="233316"/>
    <lineage>
        <taxon>Bacteria</taxon>
        <taxon>Pseudomonadati</taxon>
        <taxon>Pseudomonadota</taxon>
        <taxon>Gammaproteobacteria</taxon>
        <taxon>Alteromonadales</taxon>
        <taxon>Alteromonadaceae</taxon>
        <taxon>Alteromonas/Salinimonas group</taxon>
        <taxon>Alteromonas</taxon>
    </lineage>
</organism>
<proteinExistence type="predicted"/>
<evidence type="ECO:0000259" key="2">
    <source>
        <dbReference type="Pfam" id="PF08241"/>
    </source>
</evidence>
<evidence type="ECO:0000313" key="6">
    <source>
        <dbReference type="Proteomes" id="UP001170717"/>
    </source>
</evidence>
<dbReference type="Proteomes" id="UP001170717">
    <property type="component" value="Unassembled WGS sequence"/>
</dbReference>
<dbReference type="SUPFAM" id="SSF53335">
    <property type="entry name" value="S-adenosyl-L-methionine-dependent methyltransferases"/>
    <property type="match status" value="1"/>
</dbReference>
<dbReference type="PANTHER" id="PTHR43036">
    <property type="entry name" value="OSJNBB0011N17.9 PROTEIN"/>
    <property type="match status" value="1"/>
</dbReference>
<reference evidence="4" key="2">
    <citation type="submission" date="2023-07" db="EMBL/GenBank/DDBJ databases">
        <title>Genome content predicts the carbon catabolic preferences of heterotrophic bacteria.</title>
        <authorList>
            <person name="Gralka M."/>
        </authorList>
    </citation>
    <scope>NUCLEOTIDE SEQUENCE</scope>
    <source>
        <strain evidence="4">F2M12</strain>
    </source>
</reference>
<dbReference type="Gene3D" id="3.40.50.150">
    <property type="entry name" value="Vaccinia Virus protein VP39"/>
    <property type="match status" value="1"/>
</dbReference>
<evidence type="ECO:0000256" key="1">
    <source>
        <dbReference type="SAM" id="MobiDB-lite"/>
    </source>
</evidence>